<reference evidence="3" key="1">
    <citation type="journal article" date="2020" name="bioRxiv">
        <title>Whole genome comparisons of ergot fungi reveals the divergence and evolution of species within the genus Claviceps are the result of varying mechanisms driving genome evolution and host range expansion.</title>
        <authorList>
            <person name="Wyka S.A."/>
            <person name="Mondo S.J."/>
            <person name="Liu M."/>
            <person name="Dettman J."/>
            <person name="Nalam V."/>
            <person name="Broders K.D."/>
        </authorList>
    </citation>
    <scope>NUCLEOTIDE SEQUENCE</scope>
    <source>
        <strain evidence="3">CCC 602</strain>
    </source>
</reference>
<protein>
    <recommendedName>
        <fullName evidence="2">Dienelactone hydrolase domain-containing protein</fullName>
    </recommendedName>
</protein>
<feature type="region of interest" description="Disordered" evidence="1">
    <location>
        <begin position="1"/>
        <end position="58"/>
    </location>
</feature>
<dbReference type="GO" id="GO:0016787">
    <property type="term" value="F:hydrolase activity"/>
    <property type="evidence" value="ECO:0007669"/>
    <property type="project" value="InterPro"/>
</dbReference>
<dbReference type="SUPFAM" id="SSF53474">
    <property type="entry name" value="alpha/beta-Hydrolases"/>
    <property type="match status" value="1"/>
</dbReference>
<dbReference type="PANTHER" id="PTHR17630">
    <property type="entry name" value="DIENELACTONE HYDROLASE"/>
    <property type="match status" value="1"/>
</dbReference>
<gene>
    <name evidence="3" type="ORF">E4U43_000671</name>
</gene>
<feature type="compositionally biased region" description="Polar residues" evidence="1">
    <location>
        <begin position="15"/>
        <end position="25"/>
    </location>
</feature>
<dbReference type="OrthoDB" id="1393670at2759"/>
<keyword evidence="4" id="KW-1185">Reference proteome</keyword>
<organism evidence="3 4">
    <name type="scientific">Claviceps pusilla</name>
    <dbReference type="NCBI Taxonomy" id="123648"/>
    <lineage>
        <taxon>Eukaryota</taxon>
        <taxon>Fungi</taxon>
        <taxon>Dikarya</taxon>
        <taxon>Ascomycota</taxon>
        <taxon>Pezizomycotina</taxon>
        <taxon>Sordariomycetes</taxon>
        <taxon>Hypocreomycetidae</taxon>
        <taxon>Hypocreales</taxon>
        <taxon>Clavicipitaceae</taxon>
        <taxon>Claviceps</taxon>
    </lineage>
</organism>
<proteinExistence type="predicted"/>
<feature type="domain" description="Dienelactone hydrolase" evidence="2">
    <location>
        <begin position="69"/>
        <end position="211"/>
    </location>
</feature>
<dbReference type="Proteomes" id="UP000748025">
    <property type="component" value="Unassembled WGS sequence"/>
</dbReference>
<sequence>MADADNATKAPAPESSAQLHPTPQQKDAIIPGDTPAQTGPTMGEHCVTDRPTPCGQSSTGEIIKLNEIDVYVSKPSDYPHTPSKLLLLLTGGTGIKSTNNQIQADKFASEGFVVIMPDFLSGDTSPASTAITDDSASILEQVKLKAVEVTKSFMIDMWLARVTPDRVMPILHKVLEAAHEQYSDSIKSGGGIYCVGYCVGARFVLLLAQESGETTGDDSDEEDAQKVGGKKGPHIKAGALAHAASVTPDDFKNLKAPLSLVCVEDDPLFPDAVRTAGEDVMSKANLEHEVQVYPGVPHGFAVVGSYASASISEAQATAYDQMLRWIKEH</sequence>
<dbReference type="Gene3D" id="3.40.50.1820">
    <property type="entry name" value="alpha/beta hydrolase"/>
    <property type="match status" value="1"/>
</dbReference>
<dbReference type="Pfam" id="PF01738">
    <property type="entry name" value="DLH"/>
    <property type="match status" value="2"/>
</dbReference>
<dbReference type="PANTHER" id="PTHR17630:SF80">
    <property type="entry name" value="DIENELACTONE HYDROLASE DOMAIN-CONTAINING PROTEIN"/>
    <property type="match status" value="1"/>
</dbReference>
<name>A0A9P7NBK1_9HYPO</name>
<feature type="domain" description="Dienelactone hydrolase" evidence="2">
    <location>
        <begin position="231"/>
        <end position="328"/>
    </location>
</feature>
<comment type="caution">
    <text evidence="3">The sequence shown here is derived from an EMBL/GenBank/DDBJ whole genome shotgun (WGS) entry which is preliminary data.</text>
</comment>
<dbReference type="InterPro" id="IPR002925">
    <property type="entry name" value="Dienelactn_hydro"/>
</dbReference>
<evidence type="ECO:0000313" key="3">
    <source>
        <dbReference type="EMBL" id="KAG6004824.1"/>
    </source>
</evidence>
<evidence type="ECO:0000256" key="1">
    <source>
        <dbReference type="SAM" id="MobiDB-lite"/>
    </source>
</evidence>
<dbReference type="EMBL" id="SRPW01001207">
    <property type="protein sequence ID" value="KAG6004824.1"/>
    <property type="molecule type" value="Genomic_DNA"/>
</dbReference>
<dbReference type="AlphaFoldDB" id="A0A9P7NBK1"/>
<accession>A0A9P7NBK1</accession>
<evidence type="ECO:0000259" key="2">
    <source>
        <dbReference type="Pfam" id="PF01738"/>
    </source>
</evidence>
<evidence type="ECO:0000313" key="4">
    <source>
        <dbReference type="Proteomes" id="UP000748025"/>
    </source>
</evidence>
<dbReference type="InterPro" id="IPR029058">
    <property type="entry name" value="AB_hydrolase_fold"/>
</dbReference>